<evidence type="ECO:0000259" key="4">
    <source>
        <dbReference type="Pfam" id="PF00685"/>
    </source>
</evidence>
<comment type="similarity">
    <text evidence="1 3">Belongs to the sulfotransferase 1 family.</text>
</comment>
<keyword evidence="6" id="KW-1185">Reference proteome</keyword>
<proteinExistence type="inferred from homology"/>
<feature type="domain" description="Sulfotransferase" evidence="4">
    <location>
        <begin position="66"/>
        <end position="136"/>
    </location>
</feature>
<dbReference type="Gene3D" id="3.40.50.300">
    <property type="entry name" value="P-loop containing nucleotide triphosphate hydrolases"/>
    <property type="match status" value="1"/>
</dbReference>
<evidence type="ECO:0000256" key="2">
    <source>
        <dbReference type="ARBA" id="ARBA00022679"/>
    </source>
</evidence>
<dbReference type="Proteomes" id="UP001165190">
    <property type="component" value="Unassembled WGS sequence"/>
</dbReference>
<dbReference type="PANTHER" id="PTHR11783">
    <property type="entry name" value="SULFOTRANSFERASE SULT"/>
    <property type="match status" value="1"/>
</dbReference>
<dbReference type="OrthoDB" id="999555at2759"/>
<evidence type="ECO:0000313" key="6">
    <source>
        <dbReference type="Proteomes" id="UP001165190"/>
    </source>
</evidence>
<evidence type="ECO:0000256" key="3">
    <source>
        <dbReference type="RuleBase" id="RU361155"/>
    </source>
</evidence>
<dbReference type="EC" id="2.8.2.-" evidence="3"/>
<name>A0A9W7ITD2_HIBTR</name>
<accession>A0A9W7ITD2</accession>
<dbReference type="Pfam" id="PF00685">
    <property type="entry name" value="Sulfotransfer_1"/>
    <property type="match status" value="1"/>
</dbReference>
<evidence type="ECO:0000256" key="1">
    <source>
        <dbReference type="ARBA" id="ARBA00005771"/>
    </source>
</evidence>
<comment type="caution">
    <text evidence="5">The sequence shown here is derived from an EMBL/GenBank/DDBJ whole genome shotgun (WGS) entry which is preliminary data.</text>
</comment>
<gene>
    <name evidence="5" type="ORF">HRI_003838600</name>
</gene>
<organism evidence="5 6">
    <name type="scientific">Hibiscus trionum</name>
    <name type="common">Flower of an hour</name>
    <dbReference type="NCBI Taxonomy" id="183268"/>
    <lineage>
        <taxon>Eukaryota</taxon>
        <taxon>Viridiplantae</taxon>
        <taxon>Streptophyta</taxon>
        <taxon>Embryophyta</taxon>
        <taxon>Tracheophyta</taxon>
        <taxon>Spermatophyta</taxon>
        <taxon>Magnoliopsida</taxon>
        <taxon>eudicotyledons</taxon>
        <taxon>Gunneridae</taxon>
        <taxon>Pentapetalae</taxon>
        <taxon>rosids</taxon>
        <taxon>malvids</taxon>
        <taxon>Malvales</taxon>
        <taxon>Malvaceae</taxon>
        <taxon>Malvoideae</taxon>
        <taxon>Hibiscus</taxon>
    </lineage>
</organism>
<dbReference type="GO" id="GO:0008146">
    <property type="term" value="F:sulfotransferase activity"/>
    <property type="evidence" value="ECO:0007669"/>
    <property type="project" value="InterPro"/>
</dbReference>
<dbReference type="InterPro" id="IPR000863">
    <property type="entry name" value="Sulfotransferase_dom"/>
</dbReference>
<sequence>MSSMWKQVVDVQQNEVVERFMNSAHFVWIVGNGGRVMFWHDRWCVAEPLKLVFPRLTFTRDIYFHTLGPFLDHVLEYWNASQENPDKVLFLKYEDLKEDINSQLKHLAMFLGVHFTKDEEKQGVVAEIAKVCSFDNNYLTPSMVERLEKFIHEKLDGSSLTFNFSSKIYMTRLEDVCFA</sequence>
<evidence type="ECO:0000313" key="5">
    <source>
        <dbReference type="EMBL" id="GMJ01695.1"/>
    </source>
</evidence>
<reference evidence="5" key="1">
    <citation type="submission" date="2023-05" db="EMBL/GenBank/DDBJ databases">
        <title>Genome and transcriptome analyses reveal genes involved in the formation of fine ridges on petal epidermal cells in Hibiscus trionum.</title>
        <authorList>
            <person name="Koshimizu S."/>
            <person name="Masuda S."/>
            <person name="Ishii T."/>
            <person name="Shirasu K."/>
            <person name="Hoshino A."/>
            <person name="Arita M."/>
        </authorList>
    </citation>
    <scope>NUCLEOTIDE SEQUENCE</scope>
    <source>
        <strain evidence="5">Hamamatsu line</strain>
    </source>
</reference>
<dbReference type="EMBL" id="BSYR01000035">
    <property type="protein sequence ID" value="GMJ01695.1"/>
    <property type="molecule type" value="Genomic_DNA"/>
</dbReference>
<dbReference type="SUPFAM" id="SSF52540">
    <property type="entry name" value="P-loop containing nucleoside triphosphate hydrolases"/>
    <property type="match status" value="1"/>
</dbReference>
<keyword evidence="2 3" id="KW-0808">Transferase</keyword>
<protein>
    <recommendedName>
        <fullName evidence="3">Sulfotransferase</fullName>
        <ecNumber evidence="3">2.8.2.-</ecNumber>
    </recommendedName>
</protein>
<dbReference type="InterPro" id="IPR027417">
    <property type="entry name" value="P-loop_NTPase"/>
</dbReference>
<dbReference type="AlphaFoldDB" id="A0A9W7ITD2"/>